<feature type="non-terminal residue" evidence="2">
    <location>
        <position position="1"/>
    </location>
</feature>
<gene>
    <name evidence="2" type="ORF">PGLA2088_LOCUS30700</name>
</gene>
<evidence type="ECO:0000313" key="3">
    <source>
        <dbReference type="Proteomes" id="UP000626109"/>
    </source>
</evidence>
<organism evidence="2 3">
    <name type="scientific">Polarella glacialis</name>
    <name type="common">Dinoflagellate</name>
    <dbReference type="NCBI Taxonomy" id="89957"/>
    <lineage>
        <taxon>Eukaryota</taxon>
        <taxon>Sar</taxon>
        <taxon>Alveolata</taxon>
        <taxon>Dinophyceae</taxon>
        <taxon>Suessiales</taxon>
        <taxon>Suessiaceae</taxon>
        <taxon>Polarella</taxon>
    </lineage>
</organism>
<reference evidence="2" key="1">
    <citation type="submission" date="2021-02" db="EMBL/GenBank/DDBJ databases">
        <authorList>
            <person name="Dougan E. K."/>
            <person name="Rhodes N."/>
            <person name="Thang M."/>
            <person name="Chan C."/>
        </authorList>
    </citation>
    <scope>NUCLEOTIDE SEQUENCE</scope>
</reference>
<accession>A0A813KCM0</accession>
<dbReference type="AlphaFoldDB" id="A0A813KCM0"/>
<feature type="compositionally biased region" description="Acidic residues" evidence="1">
    <location>
        <begin position="90"/>
        <end position="106"/>
    </location>
</feature>
<evidence type="ECO:0000313" key="2">
    <source>
        <dbReference type="EMBL" id="CAE8698368.1"/>
    </source>
</evidence>
<protein>
    <submittedName>
        <fullName evidence="2">Uncharacterized protein</fullName>
    </submittedName>
</protein>
<dbReference type="EMBL" id="CAJNNW010028938">
    <property type="protein sequence ID" value="CAE8698368.1"/>
    <property type="molecule type" value="Genomic_DNA"/>
</dbReference>
<evidence type="ECO:0000256" key="1">
    <source>
        <dbReference type="SAM" id="MobiDB-lite"/>
    </source>
</evidence>
<sequence length="143" mass="16179">VSTSFLRGEVLEWKNKFGWIKPSKPIDHPLAEKHRGKIYINVIDLLNTSSLSPGVTCEFQLFSDVSGLGAELCWVVQDGDEDWSQWKDEGWEDWESGDDEEDEDMPESNGPGDRGGRSSDWIDYDGDGKQWNVWKAPDAKASK</sequence>
<feature type="region of interest" description="Disordered" evidence="1">
    <location>
        <begin position="83"/>
        <end position="143"/>
    </location>
</feature>
<comment type="caution">
    <text evidence="2">The sequence shown here is derived from an EMBL/GenBank/DDBJ whole genome shotgun (WGS) entry which is preliminary data.</text>
</comment>
<name>A0A813KCM0_POLGL</name>
<dbReference type="Proteomes" id="UP000626109">
    <property type="component" value="Unassembled WGS sequence"/>
</dbReference>
<proteinExistence type="predicted"/>